<dbReference type="AlphaFoldDB" id="A0A318J2E6"/>
<protein>
    <submittedName>
        <fullName evidence="1">Uncharacterized protein</fullName>
    </submittedName>
</protein>
<comment type="caution">
    <text evidence="1">The sequence shown here is derived from an EMBL/GenBank/DDBJ whole genome shotgun (WGS) entry which is preliminary data.</text>
</comment>
<name>A0A318J2E6_BURPY</name>
<dbReference type="EMBL" id="QJJY01000001">
    <property type="protein sequence ID" value="PXX40851.1"/>
    <property type="molecule type" value="Genomic_DNA"/>
</dbReference>
<evidence type="ECO:0000313" key="1">
    <source>
        <dbReference type="EMBL" id="PXX40851.1"/>
    </source>
</evidence>
<reference evidence="1 2" key="1">
    <citation type="submission" date="2018-05" db="EMBL/GenBank/DDBJ databases">
        <title>Comparative genomics of bacterial root endophytes of switchgrass collected from native prairies over two seasons.</title>
        <authorList>
            <person name="Tang Y."/>
        </authorList>
    </citation>
    <scope>NUCLEOTIDE SEQUENCE [LARGE SCALE GENOMIC DNA]</scope>
    <source>
        <strain evidence="1 2">NFIX32</strain>
    </source>
</reference>
<proteinExistence type="predicted"/>
<sequence>MGCSSRRIEELVLIGQGAYAYCVSLRRPSARFARLILCLSVFSEIQDYLLDVGLRKCTLLPRANGLL</sequence>
<dbReference type="Proteomes" id="UP000247755">
    <property type="component" value="Unassembled WGS sequence"/>
</dbReference>
<gene>
    <name evidence="1" type="ORF">NA66_1001461</name>
</gene>
<organism evidence="1 2">
    <name type="scientific">Burkholderia pyrrocinia</name>
    <name type="common">Pseudomonas pyrrocinia</name>
    <dbReference type="NCBI Taxonomy" id="60550"/>
    <lineage>
        <taxon>Bacteria</taxon>
        <taxon>Pseudomonadati</taxon>
        <taxon>Pseudomonadota</taxon>
        <taxon>Betaproteobacteria</taxon>
        <taxon>Burkholderiales</taxon>
        <taxon>Burkholderiaceae</taxon>
        <taxon>Burkholderia</taxon>
        <taxon>Burkholderia cepacia complex</taxon>
    </lineage>
</organism>
<evidence type="ECO:0000313" key="2">
    <source>
        <dbReference type="Proteomes" id="UP000247755"/>
    </source>
</evidence>
<accession>A0A318J2E6</accession>